<evidence type="ECO:0000256" key="7">
    <source>
        <dbReference type="SAM" id="Phobius"/>
    </source>
</evidence>
<reference evidence="8" key="1">
    <citation type="submission" date="2022-11" db="EMBL/GenBank/DDBJ databases">
        <title>Centuries of genome instability and evolution in soft-shell clam transmissible cancer (bioRxiv).</title>
        <authorList>
            <person name="Hart S.F.M."/>
            <person name="Yonemitsu M.A."/>
            <person name="Giersch R.M."/>
            <person name="Beal B.F."/>
            <person name="Arriagada G."/>
            <person name="Davis B.W."/>
            <person name="Ostrander E.A."/>
            <person name="Goff S.P."/>
            <person name="Metzger M.J."/>
        </authorList>
    </citation>
    <scope>NUCLEOTIDE SEQUENCE</scope>
    <source>
        <strain evidence="8">MELC-2E11</strain>
        <tissue evidence="8">Siphon/mantle</tissue>
    </source>
</reference>
<keyword evidence="9" id="KW-1185">Reference proteome</keyword>
<evidence type="ECO:0000256" key="6">
    <source>
        <dbReference type="SAM" id="MobiDB-lite"/>
    </source>
</evidence>
<proteinExistence type="inferred from homology"/>
<evidence type="ECO:0000256" key="1">
    <source>
        <dbReference type="ARBA" id="ARBA00004370"/>
    </source>
</evidence>
<dbReference type="InterPro" id="IPR051423">
    <property type="entry name" value="CD225/Dispanin"/>
</dbReference>
<evidence type="ECO:0000256" key="3">
    <source>
        <dbReference type="ARBA" id="ARBA00022692"/>
    </source>
</evidence>
<keyword evidence="5 7" id="KW-0472">Membrane</keyword>
<sequence>MSEKGNPQLYPDGDYKQPDQAPPGYTQGPPAPGYGPPPPGYPQPGGYGYPAAPPPGYGYGAAPPIQVVSRDAAAHVLVPQTTGPPPTDYSTQAWIACLCCFWPTGLLAIMKANESRNARARGDMVGAQMASDSARTFVRISWAAGILSIIASVVFIGVYLAKRIRHVEGREYAMWRGGNALCGGAKIRHVERGNTPCGDTQYALWSAEISHVEGRKYAMVRGGNTSCVVAEIRHGEGREYAMVRGGNTPSEVAEIRHVEGREYAMVRGGNTPWRGAKYAMASSVNTPCGGAKTRHAEGRKHAMRRGENTPCGGAKIRYAEGRKYAVRGGRKYAVRRGENTPCGGAKIRCAEGRKYAVRRGENTPSGSSLFGCAPGVTWQPSDTIFFSTLLPGHPTFLDRVSHSLATSGHCGCFKASARLGRDRPRRERLSFFNDLRLLLFTVLIAQIRARRRSPFSNGGLQHRFRPLACHGRRALRLPRGASCVEVEISGSR</sequence>
<dbReference type="InterPro" id="IPR007593">
    <property type="entry name" value="CD225/Dispanin_fam"/>
</dbReference>
<comment type="similarity">
    <text evidence="2">Belongs to the CD225/Dispanin family.</text>
</comment>
<protein>
    <submittedName>
        <fullName evidence="8">PRRT1-like protein</fullName>
    </submittedName>
</protein>
<feature type="region of interest" description="Disordered" evidence="6">
    <location>
        <begin position="1"/>
        <end position="47"/>
    </location>
</feature>
<organism evidence="8 9">
    <name type="scientific">Mya arenaria</name>
    <name type="common">Soft-shell clam</name>
    <dbReference type="NCBI Taxonomy" id="6604"/>
    <lineage>
        <taxon>Eukaryota</taxon>
        <taxon>Metazoa</taxon>
        <taxon>Spiralia</taxon>
        <taxon>Lophotrochozoa</taxon>
        <taxon>Mollusca</taxon>
        <taxon>Bivalvia</taxon>
        <taxon>Autobranchia</taxon>
        <taxon>Heteroconchia</taxon>
        <taxon>Euheterodonta</taxon>
        <taxon>Imparidentia</taxon>
        <taxon>Neoheterodontei</taxon>
        <taxon>Myida</taxon>
        <taxon>Myoidea</taxon>
        <taxon>Myidae</taxon>
        <taxon>Mya</taxon>
    </lineage>
</organism>
<dbReference type="EMBL" id="CP111012">
    <property type="protein sequence ID" value="WAQ94542.1"/>
    <property type="molecule type" value="Genomic_DNA"/>
</dbReference>
<dbReference type="PANTHER" id="PTHR14948">
    <property type="entry name" value="NG5"/>
    <property type="match status" value="1"/>
</dbReference>
<name>A0ABY7DA58_MYAAR</name>
<accession>A0ABY7DA58</accession>
<dbReference type="PANTHER" id="PTHR14948:SF25">
    <property type="entry name" value="DUF4190 DOMAIN-CONTAINING PROTEIN"/>
    <property type="match status" value="1"/>
</dbReference>
<evidence type="ECO:0000256" key="2">
    <source>
        <dbReference type="ARBA" id="ARBA00006843"/>
    </source>
</evidence>
<feature type="transmembrane region" description="Helical" evidence="7">
    <location>
        <begin position="140"/>
        <end position="161"/>
    </location>
</feature>
<evidence type="ECO:0000256" key="4">
    <source>
        <dbReference type="ARBA" id="ARBA00022989"/>
    </source>
</evidence>
<gene>
    <name evidence="8" type="ORF">MAR_007013</name>
</gene>
<dbReference type="Pfam" id="PF04505">
    <property type="entry name" value="CD225"/>
    <property type="match status" value="1"/>
</dbReference>
<evidence type="ECO:0000256" key="5">
    <source>
        <dbReference type="ARBA" id="ARBA00023136"/>
    </source>
</evidence>
<keyword evidence="4 7" id="KW-1133">Transmembrane helix</keyword>
<evidence type="ECO:0000313" key="8">
    <source>
        <dbReference type="EMBL" id="WAQ94542.1"/>
    </source>
</evidence>
<dbReference type="Proteomes" id="UP001164746">
    <property type="component" value="Chromosome 1"/>
</dbReference>
<keyword evidence="3 7" id="KW-0812">Transmembrane</keyword>
<feature type="compositionally biased region" description="Pro residues" evidence="6">
    <location>
        <begin position="29"/>
        <end position="42"/>
    </location>
</feature>
<evidence type="ECO:0000313" key="9">
    <source>
        <dbReference type="Proteomes" id="UP001164746"/>
    </source>
</evidence>
<comment type="subcellular location">
    <subcellularLocation>
        <location evidence="1">Membrane</location>
    </subcellularLocation>
</comment>